<dbReference type="InterPro" id="IPR039563">
    <property type="entry name" value="Peptidase_C39_single_dom"/>
</dbReference>
<gene>
    <name evidence="3" type="ORF">BBV17_24690</name>
</gene>
<organism evidence="3 4">
    <name type="scientific">Cytobacillus oceanisediminis</name>
    <dbReference type="NCBI Taxonomy" id="665099"/>
    <lineage>
        <taxon>Bacteria</taxon>
        <taxon>Bacillati</taxon>
        <taxon>Bacillota</taxon>
        <taxon>Bacilli</taxon>
        <taxon>Bacillales</taxon>
        <taxon>Bacillaceae</taxon>
        <taxon>Cytobacillus</taxon>
    </lineage>
</organism>
<reference evidence="3 4" key="1">
    <citation type="submission" date="2016-07" db="EMBL/GenBank/DDBJ databases">
        <title>Bacillus oceanisediminis whole genome.</title>
        <authorList>
            <person name="Pal Y."/>
            <person name="Verma A."/>
            <person name="Mual P."/>
            <person name="Srinivasan K."/>
        </authorList>
    </citation>
    <scope>NUCLEOTIDE SEQUENCE [LARGE SCALE GENOMIC DNA]</scope>
    <source>
        <strain evidence="3 4">Bhandara28</strain>
    </source>
</reference>
<dbReference type="CDD" id="cd02549">
    <property type="entry name" value="Peptidase_C39A"/>
    <property type="match status" value="1"/>
</dbReference>
<keyword evidence="4" id="KW-1185">Reference proteome</keyword>
<dbReference type="Gene3D" id="3.90.70.10">
    <property type="entry name" value="Cysteine proteinases"/>
    <property type="match status" value="1"/>
</dbReference>
<evidence type="ECO:0000259" key="2">
    <source>
        <dbReference type="Pfam" id="PF13529"/>
    </source>
</evidence>
<name>A0ABX3CN41_9BACI</name>
<dbReference type="InterPro" id="IPR039564">
    <property type="entry name" value="Peptidase_C39-like"/>
</dbReference>
<comment type="caution">
    <text evidence="3">The sequence shown here is derived from an EMBL/GenBank/DDBJ whole genome shotgun (WGS) entry which is preliminary data.</text>
</comment>
<evidence type="ECO:0000313" key="3">
    <source>
        <dbReference type="EMBL" id="OHX44709.1"/>
    </source>
</evidence>
<dbReference type="PANTHER" id="PTHR37806:SF1">
    <property type="entry name" value="PEPTIDASE C39-LIKE DOMAIN-CONTAINING PROTEIN"/>
    <property type="match status" value="1"/>
</dbReference>
<evidence type="ECO:0000313" key="4">
    <source>
        <dbReference type="Proteomes" id="UP000180194"/>
    </source>
</evidence>
<protein>
    <recommendedName>
        <fullName evidence="2">Peptidase C39-like domain-containing protein</fullName>
    </recommendedName>
</protein>
<dbReference type="Proteomes" id="UP000180194">
    <property type="component" value="Unassembled WGS sequence"/>
</dbReference>
<keyword evidence="1" id="KW-1133">Transmembrane helix</keyword>
<sequence length="277" mass="31597">MRNFEKNTTEEIKMKLFLILNSLAAATLMLILILGKEELTKLLNLLVSEAPKEVYSDLGEVHDYTNKIVKIKDQVLLDAPVIKQFPELPRGCEVTSLAMLLQYSGIDTDKMTLAKEIKKNAVPLKKEGGHIFWGHPNDGFIGDMYSYDNPGLGVYHKPIKELAEKYMPGQIIDLTGREFSELMVFLSLDTPVWIITNTTYRELPKTAFEKWKTPAGEIDITYKEHSVLITGYDEKNIFFNDPITGMKNKSMNKEDFLKAWKQMGSQAVTFIPKRVLK</sequence>
<evidence type="ECO:0000256" key="1">
    <source>
        <dbReference type="SAM" id="Phobius"/>
    </source>
</evidence>
<keyword evidence="1" id="KW-0812">Transmembrane</keyword>
<dbReference type="Pfam" id="PF13529">
    <property type="entry name" value="Peptidase_C39_2"/>
    <property type="match status" value="1"/>
</dbReference>
<feature type="domain" description="Peptidase C39-like" evidence="2">
    <location>
        <begin position="77"/>
        <end position="242"/>
    </location>
</feature>
<keyword evidence="1" id="KW-0472">Membrane</keyword>
<accession>A0ABX3CN41</accession>
<feature type="transmembrane region" description="Helical" evidence="1">
    <location>
        <begin position="16"/>
        <end position="35"/>
    </location>
</feature>
<dbReference type="EMBL" id="MBRJ01000040">
    <property type="protein sequence ID" value="OHX44709.1"/>
    <property type="molecule type" value="Genomic_DNA"/>
</dbReference>
<dbReference type="PANTHER" id="PTHR37806">
    <property type="entry name" value="LMO0724 PROTEIN"/>
    <property type="match status" value="1"/>
</dbReference>
<proteinExistence type="predicted"/>